<protein>
    <submittedName>
        <fullName evidence="2">Uncharacterized protein</fullName>
    </submittedName>
</protein>
<proteinExistence type="predicted"/>
<accession>A0AAP1DX68</accession>
<dbReference type="AlphaFoldDB" id="A0AAP1DX68"/>
<feature type="transmembrane region" description="Helical" evidence="1">
    <location>
        <begin position="12"/>
        <end position="36"/>
    </location>
</feature>
<sequence>MLLNKTKLKESLLNLSVELLGDFLMIAIALVMGYYAKVFFLM</sequence>
<dbReference type="EMBL" id="LJZV01000032">
    <property type="protein sequence ID" value="KZD87333.1"/>
    <property type="molecule type" value="Genomic_DNA"/>
</dbReference>
<keyword evidence="1" id="KW-0472">Membrane</keyword>
<evidence type="ECO:0000313" key="3">
    <source>
        <dbReference type="Proteomes" id="UP000076442"/>
    </source>
</evidence>
<organism evidence="2 3">
    <name type="scientific">Bacillus subtilis</name>
    <dbReference type="NCBI Taxonomy" id="1423"/>
    <lineage>
        <taxon>Bacteria</taxon>
        <taxon>Bacillati</taxon>
        <taxon>Bacillota</taxon>
        <taxon>Bacilli</taxon>
        <taxon>Bacillales</taxon>
        <taxon>Bacillaceae</taxon>
        <taxon>Bacillus</taxon>
    </lineage>
</organism>
<reference evidence="2 3" key="1">
    <citation type="submission" date="2015-09" db="EMBL/GenBank/DDBJ databases">
        <title>Spore heat resistance.</title>
        <authorList>
            <person name="Boekhorst J."/>
            <person name="Berendsen E.M."/>
            <person name="Wells-Bennik M.H."/>
            <person name="Kuipers O.P."/>
        </authorList>
    </citation>
    <scope>NUCLEOTIDE SEQUENCE [LARGE SCALE GENOMIC DNA]</scope>
    <source>
        <strain evidence="2 3">B4122</strain>
    </source>
</reference>
<comment type="caution">
    <text evidence="2">The sequence shown here is derived from an EMBL/GenBank/DDBJ whole genome shotgun (WGS) entry which is preliminary data.</text>
</comment>
<evidence type="ECO:0000313" key="2">
    <source>
        <dbReference type="EMBL" id="KZD87333.1"/>
    </source>
</evidence>
<name>A0AAP1DX68_BACIU</name>
<keyword evidence="1" id="KW-1133">Transmembrane helix</keyword>
<keyword evidence="1" id="KW-0812">Transmembrane</keyword>
<evidence type="ECO:0000256" key="1">
    <source>
        <dbReference type="SAM" id="Phobius"/>
    </source>
</evidence>
<gene>
    <name evidence="2" type="ORF">B4122_4557</name>
</gene>
<dbReference type="Proteomes" id="UP000076442">
    <property type="component" value="Unassembled WGS sequence"/>
</dbReference>
<dbReference type="RefSeq" id="WP_279381992.1">
    <property type="nucleotide sequence ID" value="NZ_JXHR01000028.1"/>
</dbReference>